<dbReference type="STRING" id="33007.HMPREF3198_01415"/>
<dbReference type="EMBL" id="PKKO01000002">
    <property type="protein sequence ID" value="PKY72818.1"/>
    <property type="molecule type" value="Genomic_DNA"/>
</dbReference>
<protein>
    <recommendedName>
        <fullName evidence="8">GH16 domain-containing protein</fullName>
    </recommendedName>
</protein>
<name>A0A2I1INX2_9ACTO</name>
<dbReference type="AlphaFoldDB" id="A0A2I1INX2"/>
<evidence type="ECO:0000259" key="5">
    <source>
        <dbReference type="PROSITE" id="PS51762"/>
    </source>
</evidence>
<dbReference type="PROSITE" id="PS51272">
    <property type="entry name" value="SLH"/>
    <property type="match status" value="3"/>
</dbReference>
<dbReference type="PANTHER" id="PTHR10963">
    <property type="entry name" value="GLYCOSYL HYDROLASE-RELATED"/>
    <property type="match status" value="1"/>
</dbReference>
<dbReference type="GO" id="GO:0004553">
    <property type="term" value="F:hydrolase activity, hydrolyzing O-glycosyl compounds"/>
    <property type="evidence" value="ECO:0007669"/>
    <property type="project" value="InterPro"/>
</dbReference>
<feature type="domain" description="SLH" evidence="4">
    <location>
        <begin position="440"/>
        <end position="503"/>
    </location>
</feature>
<feature type="domain" description="GH16" evidence="5">
    <location>
        <begin position="28"/>
        <end position="329"/>
    </location>
</feature>
<dbReference type="Pfam" id="PF00395">
    <property type="entry name" value="SLH"/>
    <property type="match status" value="3"/>
</dbReference>
<evidence type="ECO:0000259" key="4">
    <source>
        <dbReference type="PROSITE" id="PS51272"/>
    </source>
</evidence>
<accession>A0A2I1INX2</accession>
<dbReference type="RefSeq" id="WP_024330957.1">
    <property type="nucleotide sequence ID" value="NZ_JASOXK010000002.1"/>
</dbReference>
<dbReference type="PROSITE" id="PS51762">
    <property type="entry name" value="GH16_2"/>
    <property type="match status" value="1"/>
</dbReference>
<organism evidence="6 7">
    <name type="scientific">Winkia neuii</name>
    <dbReference type="NCBI Taxonomy" id="33007"/>
    <lineage>
        <taxon>Bacteria</taxon>
        <taxon>Bacillati</taxon>
        <taxon>Actinomycetota</taxon>
        <taxon>Actinomycetes</taxon>
        <taxon>Actinomycetales</taxon>
        <taxon>Actinomycetaceae</taxon>
        <taxon>Winkia</taxon>
    </lineage>
</organism>
<comment type="similarity">
    <text evidence="1">Belongs to the glycosyl hydrolase 16 family.</text>
</comment>
<dbReference type="InterPro" id="IPR001119">
    <property type="entry name" value="SLH_dom"/>
</dbReference>
<feature type="domain" description="SLH" evidence="4">
    <location>
        <begin position="505"/>
        <end position="567"/>
    </location>
</feature>
<dbReference type="GO" id="GO:0005975">
    <property type="term" value="P:carbohydrate metabolic process"/>
    <property type="evidence" value="ECO:0007669"/>
    <property type="project" value="InterPro"/>
</dbReference>
<evidence type="ECO:0000313" key="6">
    <source>
        <dbReference type="EMBL" id="PKY72818.1"/>
    </source>
</evidence>
<dbReference type="SUPFAM" id="SSF49899">
    <property type="entry name" value="Concanavalin A-like lectins/glucanases"/>
    <property type="match status" value="1"/>
</dbReference>
<gene>
    <name evidence="6" type="ORF">CYJ19_04050</name>
</gene>
<comment type="caution">
    <text evidence="6">The sequence shown here is derived from an EMBL/GenBank/DDBJ whole genome shotgun (WGS) entry which is preliminary data.</text>
</comment>
<dbReference type="Pfam" id="PF00722">
    <property type="entry name" value="Glyco_hydro_16"/>
    <property type="match status" value="1"/>
</dbReference>
<evidence type="ECO:0000256" key="1">
    <source>
        <dbReference type="ARBA" id="ARBA00006865"/>
    </source>
</evidence>
<feature type="signal peptide" evidence="3">
    <location>
        <begin position="1"/>
        <end position="27"/>
    </location>
</feature>
<reference evidence="6 7" key="1">
    <citation type="submission" date="2017-12" db="EMBL/GenBank/DDBJ databases">
        <title>Phylogenetic diversity of female urinary microbiome.</title>
        <authorList>
            <person name="Thomas-White K."/>
            <person name="Wolfe A.J."/>
        </authorList>
    </citation>
    <scope>NUCLEOTIDE SEQUENCE [LARGE SCALE GENOMIC DNA]</scope>
    <source>
        <strain evidence="6 7">UMB0402</strain>
    </source>
</reference>
<dbReference type="InterPro" id="IPR000757">
    <property type="entry name" value="Beta-glucanase-like"/>
</dbReference>
<evidence type="ECO:0000256" key="2">
    <source>
        <dbReference type="SAM" id="MobiDB-lite"/>
    </source>
</evidence>
<feature type="region of interest" description="Disordered" evidence="2">
    <location>
        <begin position="399"/>
        <end position="439"/>
    </location>
</feature>
<feature type="domain" description="SLH" evidence="4">
    <location>
        <begin position="580"/>
        <end position="637"/>
    </location>
</feature>
<keyword evidence="7" id="KW-1185">Reference proteome</keyword>
<feature type="chain" id="PRO_5014868658" description="GH16 domain-containing protein" evidence="3">
    <location>
        <begin position="28"/>
        <end position="637"/>
    </location>
</feature>
<sequence length="637" mass="71533">MAKHLLVPIAAAASVVAAGLLAPAASADEQTFAPAPRTVTSGGKRYELVWSDEFNGTNLDPAWGDISTNKPYANGAMVYQNKFDPANPEKSNLVLKDGYLRLQARPLPEVEGKDASAGIQTAGHKTWKFGHYEARVRFHSAPGTWPALWMMPEENPYGWPRDGEIDWIEYPRSATPEQNQTVLHTSGATSTRYGGDSGSQAFSLKNGDLAGSWHTWAMDWTPEGFVFYMDGKEYGRKDTHGPEGSAQEKASGNIYGNKHWDSSWKNKENGSIHKDSPALAPFDKKFYLILNMGLKAPEDWAGRPKGTALDYQNAKIDVDYVRVYQTERQQRAQNGVYLKFDTRGEGANPDTRYLTVGQKVGELPKVKNSKGEEALEWYRTPTLEWGKVDANTEIKQDWTLFPKWGTPAETEKPKPAPSEQPNPAKTEKPKPAPEELAKPQGKVFSDVQASSPFASEIKWLKDQKVTTGWPDGTYRPFNKINRDAMAAYLYRLAGSPAYTPKKQVFKDVTPSNIFYKEISWAAERGITTGWDVRGHKEFRPWQPIDRNAMAAFLRRYVQTPEFRAKYPSSKALAMVADTADRHGLRDVKKGMAFADDIFWAYNSGVTTGWKEDQTFRPWQPIDRNAMAAFLYRMTISK</sequence>
<keyword evidence="3" id="KW-0732">Signal</keyword>
<evidence type="ECO:0000313" key="7">
    <source>
        <dbReference type="Proteomes" id="UP000235122"/>
    </source>
</evidence>
<evidence type="ECO:0008006" key="8">
    <source>
        <dbReference type="Google" id="ProtNLM"/>
    </source>
</evidence>
<proteinExistence type="inferred from homology"/>
<dbReference type="InterPro" id="IPR050546">
    <property type="entry name" value="Glycosyl_Hydrlase_16"/>
</dbReference>
<dbReference type="Proteomes" id="UP000235122">
    <property type="component" value="Unassembled WGS sequence"/>
</dbReference>
<dbReference type="PANTHER" id="PTHR10963:SF55">
    <property type="entry name" value="GLYCOSIDE HYDROLASE FAMILY 16 PROTEIN"/>
    <property type="match status" value="1"/>
</dbReference>
<dbReference type="CDD" id="cd08023">
    <property type="entry name" value="GH16_laminarinase_like"/>
    <property type="match status" value="1"/>
</dbReference>
<dbReference type="GeneID" id="35867598"/>
<evidence type="ECO:0000256" key="3">
    <source>
        <dbReference type="SAM" id="SignalP"/>
    </source>
</evidence>
<dbReference type="InterPro" id="IPR013320">
    <property type="entry name" value="ConA-like_dom_sf"/>
</dbReference>
<dbReference type="Gene3D" id="2.60.120.200">
    <property type="match status" value="1"/>
</dbReference>
<feature type="compositionally biased region" description="Basic and acidic residues" evidence="2">
    <location>
        <begin position="425"/>
        <end position="437"/>
    </location>
</feature>